<feature type="region of interest" description="Disordered" evidence="1">
    <location>
        <begin position="88"/>
        <end position="130"/>
    </location>
</feature>
<accession>A0A2U3EBZ3</accession>
<evidence type="ECO:0000256" key="1">
    <source>
        <dbReference type="SAM" id="MobiDB-lite"/>
    </source>
</evidence>
<organism evidence="2 3">
    <name type="scientific">Purpureocillium lilacinum</name>
    <name type="common">Paecilomyces lilacinus</name>
    <dbReference type="NCBI Taxonomy" id="33203"/>
    <lineage>
        <taxon>Eukaryota</taxon>
        <taxon>Fungi</taxon>
        <taxon>Dikarya</taxon>
        <taxon>Ascomycota</taxon>
        <taxon>Pezizomycotina</taxon>
        <taxon>Sordariomycetes</taxon>
        <taxon>Hypocreomycetidae</taxon>
        <taxon>Hypocreales</taxon>
        <taxon>Ophiocordycipitaceae</taxon>
        <taxon>Purpureocillium</taxon>
    </lineage>
</organism>
<proteinExistence type="predicted"/>
<protein>
    <submittedName>
        <fullName evidence="2">Uncharacterized protein</fullName>
    </submittedName>
</protein>
<sequence length="164" mass="17895">MAIASSSILSSTRSWLGLDWSMRKNDPCPAVSSAVPRRQKLNGLHATEPTPPDVVRPALHHGKAFYAMLRNARNLQYTSHAQCSTVQYAPKVPSQPGRPQADKPSGCHSMRTSQPRIGPSSKEATSHGPVMPLPMRLIRMIDGPCMQLPGSRQQSKNLNGTAFE</sequence>
<name>A0A2U3EBZ3_PURLI</name>
<evidence type="ECO:0000313" key="2">
    <source>
        <dbReference type="EMBL" id="PWI72012.1"/>
    </source>
</evidence>
<reference evidence="2 3" key="1">
    <citation type="journal article" date="2016" name="Front. Microbiol.">
        <title>Genome and transcriptome sequences reveal the specific parasitism of the nematophagous Purpureocillium lilacinum 36-1.</title>
        <authorList>
            <person name="Xie J."/>
            <person name="Li S."/>
            <person name="Mo C."/>
            <person name="Xiao X."/>
            <person name="Peng D."/>
            <person name="Wang G."/>
            <person name="Xiao Y."/>
        </authorList>
    </citation>
    <scope>NUCLEOTIDE SEQUENCE [LARGE SCALE GENOMIC DNA]</scope>
    <source>
        <strain evidence="2 3">36-1</strain>
    </source>
</reference>
<comment type="caution">
    <text evidence="2">The sequence shown here is derived from an EMBL/GenBank/DDBJ whole genome shotgun (WGS) entry which is preliminary data.</text>
</comment>
<gene>
    <name evidence="2" type="ORF">PCL_10635</name>
</gene>
<dbReference type="Proteomes" id="UP000245956">
    <property type="component" value="Unassembled WGS sequence"/>
</dbReference>
<evidence type="ECO:0000313" key="3">
    <source>
        <dbReference type="Proteomes" id="UP000245956"/>
    </source>
</evidence>
<dbReference type="EMBL" id="LCWV01000006">
    <property type="protein sequence ID" value="PWI72012.1"/>
    <property type="molecule type" value="Genomic_DNA"/>
</dbReference>
<dbReference type="AlphaFoldDB" id="A0A2U3EBZ3"/>